<keyword evidence="7" id="KW-0234">DNA repair</keyword>
<dbReference type="PROSITE" id="PS00374">
    <property type="entry name" value="MGMT"/>
    <property type="match status" value="1"/>
</dbReference>
<comment type="similarity">
    <text evidence="2">Belongs to the MGMT family.</text>
</comment>
<reference evidence="12 15" key="2">
    <citation type="journal article" date="2016" name="Sci. Rep.">
        <title>Serotype IV Streptococcus agalactiae ST-452 has arisen from large genomic recombination events between CC23 and the hypervirulent CC17 lineages.</title>
        <authorList>
            <person name="Campisi E."/>
            <person name="Rinaudo C.D."/>
            <person name="Donati C."/>
            <person name="Barucco M."/>
            <person name="Torricelli G."/>
            <person name="Edwards M.S."/>
            <person name="Baker C.J."/>
            <person name="Margarit I."/>
            <person name="Rosini R."/>
        </authorList>
    </citation>
    <scope>NUCLEOTIDE SEQUENCE [LARGE SCALE GENOMIC DNA]</scope>
    <source>
        <strain evidence="12 15">CZ-PW-140</strain>
    </source>
</reference>
<dbReference type="PANTHER" id="PTHR10815:SF5">
    <property type="entry name" value="METHYLATED-DNA--PROTEIN-CYSTEINE METHYLTRANSFERASE"/>
    <property type="match status" value="1"/>
</dbReference>
<evidence type="ECO:0000256" key="1">
    <source>
        <dbReference type="ARBA" id="ARBA00001286"/>
    </source>
</evidence>
<dbReference type="GO" id="GO:0003908">
    <property type="term" value="F:methylated-DNA-[protein]-cysteine S-methyltransferase activity"/>
    <property type="evidence" value="ECO:0007669"/>
    <property type="project" value="UniProtKB-EC"/>
</dbReference>
<dbReference type="OMA" id="INNPKSC"/>
<evidence type="ECO:0000313" key="16">
    <source>
        <dbReference type="Proteomes" id="UP000268870"/>
    </source>
</evidence>
<name>A0A0E1ENB9_STRAG</name>
<evidence type="ECO:0000259" key="9">
    <source>
        <dbReference type="Pfam" id="PF01035"/>
    </source>
</evidence>
<evidence type="ECO:0000256" key="3">
    <source>
        <dbReference type="ARBA" id="ARBA00011918"/>
    </source>
</evidence>
<dbReference type="GO" id="GO:0032259">
    <property type="term" value="P:methylation"/>
    <property type="evidence" value="ECO:0007669"/>
    <property type="project" value="UniProtKB-KW"/>
</dbReference>
<evidence type="ECO:0000313" key="12">
    <source>
        <dbReference type="EMBL" id="OCM71879.1"/>
    </source>
</evidence>
<evidence type="ECO:0000256" key="7">
    <source>
        <dbReference type="ARBA" id="ARBA00023204"/>
    </source>
</evidence>
<dbReference type="EMBL" id="LR134265">
    <property type="protein sequence ID" value="VED64167.1"/>
    <property type="molecule type" value="Genomic_DNA"/>
</dbReference>
<evidence type="ECO:0000256" key="6">
    <source>
        <dbReference type="ARBA" id="ARBA00022763"/>
    </source>
</evidence>
<evidence type="ECO:0000256" key="5">
    <source>
        <dbReference type="ARBA" id="ARBA00022679"/>
    </source>
</evidence>
<dbReference type="Pfam" id="PF02870">
    <property type="entry name" value="Methyltransf_1N"/>
    <property type="match status" value="1"/>
</dbReference>
<dbReference type="AlphaFoldDB" id="A0A0E1ENB9"/>
<dbReference type="CDD" id="cd06445">
    <property type="entry name" value="ATase"/>
    <property type="match status" value="1"/>
</dbReference>
<reference evidence="11 14" key="1">
    <citation type="journal article" date="2015" name="PLoS ONE">
        <title>Genomic analysis reveals the molecular basis for capsule loss in the group B streptococcus population.</title>
        <authorList>
            <consortium name="DEVANI Consortium"/>
            <person name="Rosini R."/>
            <person name="Campisi E."/>
            <person name="De Chiara M."/>
            <person name="Tettelin H."/>
            <person name="Rinaudo D."/>
            <person name="Toniolo C."/>
            <person name="Metruccio M."/>
            <person name="Guidotti S."/>
            <person name="Sorensen U.B."/>
            <person name="Kilian M."/>
            <person name="Ramirez M."/>
            <person name="Janulczyk R."/>
            <person name="Donati C."/>
            <person name="Grandi G."/>
            <person name="Margarit I."/>
        </authorList>
    </citation>
    <scope>NUCLEOTIDE SEQUENCE [LARGE SCALE GENOMIC DNA]</scope>
    <source>
        <strain evidence="11 14">DK-B-USS-215</strain>
    </source>
</reference>
<keyword evidence="5 13" id="KW-0808">Transferase</keyword>
<reference evidence="13 16" key="3">
    <citation type="submission" date="2018-12" db="EMBL/GenBank/DDBJ databases">
        <authorList>
            <consortium name="Pathogen Informatics"/>
        </authorList>
    </citation>
    <scope>NUCLEOTIDE SEQUENCE [LARGE SCALE GENOMIC DNA]</scope>
    <source>
        <strain evidence="13 16">NCTC8184</strain>
    </source>
</reference>
<dbReference type="InterPro" id="IPR014048">
    <property type="entry name" value="MethylDNA_cys_MeTrfase_DNA-bd"/>
</dbReference>
<dbReference type="EMBL" id="MAWT01000011">
    <property type="protein sequence ID" value="OCM71879.1"/>
    <property type="molecule type" value="Genomic_DNA"/>
</dbReference>
<dbReference type="PANTHER" id="PTHR10815">
    <property type="entry name" value="METHYLATED-DNA--PROTEIN-CYSTEINE METHYLTRANSFERASE"/>
    <property type="match status" value="1"/>
</dbReference>
<dbReference type="EMBL" id="LBKL01000075">
    <property type="protein sequence ID" value="KLL37712.1"/>
    <property type="molecule type" value="Genomic_DNA"/>
</dbReference>
<keyword evidence="4 13" id="KW-0489">Methyltransferase</keyword>
<dbReference type="KEGG" id="sage:EN72_08520"/>
<dbReference type="NCBIfam" id="TIGR00589">
    <property type="entry name" value="ogt"/>
    <property type="match status" value="1"/>
</dbReference>
<gene>
    <name evidence="13" type="primary">ogt</name>
    <name evidence="12" type="ORF">AX245_07285</name>
    <name evidence="13" type="ORF">NCTC8184_00135</name>
    <name evidence="11" type="ORF">WA04_07145</name>
</gene>
<dbReference type="Gene3D" id="1.10.10.10">
    <property type="entry name" value="Winged helix-like DNA-binding domain superfamily/Winged helix DNA-binding domain"/>
    <property type="match status" value="1"/>
</dbReference>
<dbReference type="GeneID" id="66886414"/>
<dbReference type="FunFam" id="1.10.10.10:FF:000214">
    <property type="entry name" value="Methylated-DNA--protein-cysteine methyltransferase"/>
    <property type="match status" value="1"/>
</dbReference>
<evidence type="ECO:0000313" key="14">
    <source>
        <dbReference type="Proteomes" id="UP000035346"/>
    </source>
</evidence>
<dbReference type="RefSeq" id="WP_000966772.1">
    <property type="nucleotide sequence ID" value="NZ_BCNI01000005.1"/>
</dbReference>
<dbReference type="Pfam" id="PF01035">
    <property type="entry name" value="DNA_binding_1"/>
    <property type="match status" value="1"/>
</dbReference>
<keyword evidence="6" id="KW-0227">DNA damage</keyword>
<comment type="catalytic activity">
    <reaction evidence="1">
        <text>a 4-O-methyl-thymidine in DNA + L-cysteinyl-[protein] = a thymidine in DNA + S-methyl-L-cysteinyl-[protein]</text>
        <dbReference type="Rhea" id="RHEA:53428"/>
        <dbReference type="Rhea" id="RHEA-COMP:10131"/>
        <dbReference type="Rhea" id="RHEA-COMP:10132"/>
        <dbReference type="Rhea" id="RHEA-COMP:13555"/>
        <dbReference type="Rhea" id="RHEA-COMP:13556"/>
        <dbReference type="ChEBI" id="CHEBI:29950"/>
        <dbReference type="ChEBI" id="CHEBI:82612"/>
        <dbReference type="ChEBI" id="CHEBI:137386"/>
        <dbReference type="ChEBI" id="CHEBI:137387"/>
        <dbReference type="EC" id="2.1.1.63"/>
    </reaction>
</comment>
<dbReference type="InterPro" id="IPR008332">
    <property type="entry name" value="MethylG_MeTrfase_N"/>
</dbReference>
<dbReference type="SUPFAM" id="SSF46767">
    <property type="entry name" value="Methylated DNA-protein cysteine methyltransferase, C-terminal domain"/>
    <property type="match status" value="1"/>
</dbReference>
<evidence type="ECO:0000259" key="10">
    <source>
        <dbReference type="Pfam" id="PF02870"/>
    </source>
</evidence>
<organism evidence="13 16">
    <name type="scientific">Streptococcus agalactiae</name>
    <dbReference type="NCBI Taxonomy" id="1311"/>
    <lineage>
        <taxon>Bacteria</taxon>
        <taxon>Bacillati</taxon>
        <taxon>Bacillota</taxon>
        <taxon>Bacilli</taxon>
        <taxon>Lactobacillales</taxon>
        <taxon>Streptococcaceae</taxon>
        <taxon>Streptococcus</taxon>
    </lineage>
</organism>
<accession>A0A0E1ENB9</accession>
<dbReference type="GO" id="GO:0006281">
    <property type="term" value="P:DNA repair"/>
    <property type="evidence" value="ECO:0007669"/>
    <property type="project" value="UniProtKB-KW"/>
</dbReference>
<comment type="catalytic activity">
    <reaction evidence="8">
        <text>a 6-O-methyl-2'-deoxyguanosine in DNA + L-cysteinyl-[protein] = S-methyl-L-cysteinyl-[protein] + a 2'-deoxyguanosine in DNA</text>
        <dbReference type="Rhea" id="RHEA:24000"/>
        <dbReference type="Rhea" id="RHEA-COMP:10131"/>
        <dbReference type="Rhea" id="RHEA-COMP:10132"/>
        <dbReference type="Rhea" id="RHEA-COMP:11367"/>
        <dbReference type="Rhea" id="RHEA-COMP:11368"/>
        <dbReference type="ChEBI" id="CHEBI:29950"/>
        <dbReference type="ChEBI" id="CHEBI:82612"/>
        <dbReference type="ChEBI" id="CHEBI:85445"/>
        <dbReference type="ChEBI" id="CHEBI:85448"/>
        <dbReference type="EC" id="2.1.1.63"/>
    </reaction>
</comment>
<evidence type="ECO:0000256" key="8">
    <source>
        <dbReference type="ARBA" id="ARBA00049348"/>
    </source>
</evidence>
<evidence type="ECO:0000313" key="11">
    <source>
        <dbReference type="EMBL" id="KLL37712.1"/>
    </source>
</evidence>
<feature type="domain" description="Methylguanine DNA methyltransferase ribonuclease-like" evidence="10">
    <location>
        <begin position="2"/>
        <end position="72"/>
    </location>
</feature>
<dbReference type="EC" id="2.1.1.63" evidence="3"/>
<dbReference type="Proteomes" id="UP000268870">
    <property type="component" value="Chromosome"/>
</dbReference>
<sequence length="158" mass="17832">MLYQEFYQSPLGEIRLLADNLGLSGLYFVGQKYDMLAVNQEEIVNMSNSYTLLGKKWLDAYFSQQNLPSIPLSLRGTAFQTRVWQELQKIPFGDTKTYGELAKELNCQSAQAVGGAIGKNPISLIIPCHRVLGRYGQLTGYAGGLERKSWLLEYEKEK</sequence>
<evidence type="ECO:0000313" key="15">
    <source>
        <dbReference type="Proteomes" id="UP000093122"/>
    </source>
</evidence>
<dbReference type="InterPro" id="IPR001497">
    <property type="entry name" value="MethylDNA_cys_MeTrfase_AS"/>
</dbReference>
<dbReference type="InterPro" id="IPR036217">
    <property type="entry name" value="MethylDNA_cys_MeTrfase_DNAb"/>
</dbReference>
<dbReference type="InterPro" id="IPR036388">
    <property type="entry name" value="WH-like_DNA-bd_sf"/>
</dbReference>
<proteinExistence type="inferred from homology"/>
<dbReference type="SUPFAM" id="SSF53155">
    <property type="entry name" value="Methylated DNA-protein cysteine methyltransferase domain"/>
    <property type="match status" value="1"/>
</dbReference>
<evidence type="ECO:0000256" key="4">
    <source>
        <dbReference type="ARBA" id="ARBA00022603"/>
    </source>
</evidence>
<dbReference type="Proteomes" id="UP000035346">
    <property type="component" value="Unassembled WGS sequence"/>
</dbReference>
<evidence type="ECO:0000256" key="2">
    <source>
        <dbReference type="ARBA" id="ARBA00008711"/>
    </source>
</evidence>
<dbReference type="Gene3D" id="3.30.160.70">
    <property type="entry name" value="Methylated DNA-protein cysteine methyltransferase domain"/>
    <property type="match status" value="1"/>
</dbReference>
<feature type="domain" description="Methylated-DNA-[protein]-cysteine S-methyltransferase DNA binding" evidence="9">
    <location>
        <begin position="78"/>
        <end position="156"/>
    </location>
</feature>
<dbReference type="InterPro" id="IPR036631">
    <property type="entry name" value="MGMT_N_sf"/>
</dbReference>
<protein>
    <recommendedName>
        <fullName evidence="3">methylated-DNA--[protein]-cysteine S-methyltransferase</fullName>
        <ecNumber evidence="3">2.1.1.63</ecNumber>
    </recommendedName>
</protein>
<dbReference type="Proteomes" id="UP000093122">
    <property type="component" value="Unassembled WGS sequence"/>
</dbReference>
<evidence type="ECO:0000313" key="13">
    <source>
        <dbReference type="EMBL" id="VED64167.1"/>
    </source>
</evidence>